<name>J9C746_9ZZZZ</name>
<dbReference type="EMBL" id="AMCI01005688">
    <property type="protein sequence ID" value="EJW95660.1"/>
    <property type="molecule type" value="Genomic_DNA"/>
</dbReference>
<sequence length="43" mass="4712">MAIFSISENCTPLSINKAKSRFTAGNLDISENVTLAFFVSFIN</sequence>
<accession>J9C746</accession>
<dbReference type="AlphaFoldDB" id="J9C746"/>
<reference evidence="1" key="1">
    <citation type="journal article" date="2012" name="PLoS ONE">
        <title>Gene sets for utilization of primary and secondary nutrition supplies in the distal gut of endangered iberian lynx.</title>
        <authorList>
            <person name="Alcaide M."/>
            <person name="Messina E."/>
            <person name="Richter M."/>
            <person name="Bargiela R."/>
            <person name="Peplies J."/>
            <person name="Huws S.A."/>
            <person name="Newbold C.J."/>
            <person name="Golyshin P.N."/>
            <person name="Simon M.A."/>
            <person name="Lopez G."/>
            <person name="Yakimov M.M."/>
            <person name="Ferrer M."/>
        </authorList>
    </citation>
    <scope>NUCLEOTIDE SEQUENCE</scope>
</reference>
<evidence type="ECO:0000313" key="1">
    <source>
        <dbReference type="EMBL" id="EJW95660.1"/>
    </source>
</evidence>
<comment type="caution">
    <text evidence="1">The sequence shown here is derived from an EMBL/GenBank/DDBJ whole genome shotgun (WGS) entry which is preliminary data.</text>
</comment>
<gene>
    <name evidence="1" type="ORF">EVA_16232</name>
</gene>
<organism evidence="1">
    <name type="scientific">gut metagenome</name>
    <dbReference type="NCBI Taxonomy" id="749906"/>
    <lineage>
        <taxon>unclassified sequences</taxon>
        <taxon>metagenomes</taxon>
        <taxon>organismal metagenomes</taxon>
    </lineage>
</organism>
<protein>
    <submittedName>
        <fullName evidence="1">Uncharacterized protein</fullName>
    </submittedName>
</protein>
<proteinExistence type="predicted"/>